<gene>
    <name evidence="1" type="ORF">KP509_27G055600</name>
</gene>
<reference evidence="1 2" key="1">
    <citation type="submission" date="2021-08" db="EMBL/GenBank/DDBJ databases">
        <title>WGS assembly of Ceratopteris richardii.</title>
        <authorList>
            <person name="Marchant D.B."/>
            <person name="Chen G."/>
            <person name="Jenkins J."/>
            <person name="Shu S."/>
            <person name="Leebens-Mack J."/>
            <person name="Grimwood J."/>
            <person name="Schmutz J."/>
            <person name="Soltis P."/>
            <person name="Soltis D."/>
            <person name="Chen Z.-H."/>
        </authorList>
    </citation>
    <scope>NUCLEOTIDE SEQUENCE [LARGE SCALE GENOMIC DNA]</scope>
    <source>
        <strain evidence="1">Whitten #5841</strain>
        <tissue evidence="1">Leaf</tissue>
    </source>
</reference>
<sequence length="87" mass="10068">MKASVIHVGLFAKMHFLGWLVPHSVRNFFILLHVAGLIGSSETAHNYESKKHDQTSAAASDDLEEKHKYKYWRAKLAEDHRKEENCY</sequence>
<organism evidence="1 2">
    <name type="scientific">Ceratopteris richardii</name>
    <name type="common">Triangle waterfern</name>
    <dbReference type="NCBI Taxonomy" id="49495"/>
    <lineage>
        <taxon>Eukaryota</taxon>
        <taxon>Viridiplantae</taxon>
        <taxon>Streptophyta</taxon>
        <taxon>Embryophyta</taxon>
        <taxon>Tracheophyta</taxon>
        <taxon>Polypodiopsida</taxon>
        <taxon>Polypodiidae</taxon>
        <taxon>Polypodiales</taxon>
        <taxon>Pteridineae</taxon>
        <taxon>Pteridaceae</taxon>
        <taxon>Parkerioideae</taxon>
        <taxon>Ceratopteris</taxon>
    </lineage>
</organism>
<dbReference type="AlphaFoldDB" id="A0A8T2RGG8"/>
<protein>
    <submittedName>
        <fullName evidence="1">Uncharacterized protein</fullName>
    </submittedName>
</protein>
<comment type="caution">
    <text evidence="1">The sequence shown here is derived from an EMBL/GenBank/DDBJ whole genome shotgun (WGS) entry which is preliminary data.</text>
</comment>
<evidence type="ECO:0000313" key="1">
    <source>
        <dbReference type="EMBL" id="KAH7295582.1"/>
    </source>
</evidence>
<name>A0A8T2RGG8_CERRI</name>
<evidence type="ECO:0000313" key="2">
    <source>
        <dbReference type="Proteomes" id="UP000825935"/>
    </source>
</evidence>
<dbReference type="EMBL" id="CM035432">
    <property type="protein sequence ID" value="KAH7295582.1"/>
    <property type="molecule type" value="Genomic_DNA"/>
</dbReference>
<accession>A0A8T2RGG8</accession>
<proteinExistence type="predicted"/>
<keyword evidence="2" id="KW-1185">Reference proteome</keyword>
<dbReference type="Proteomes" id="UP000825935">
    <property type="component" value="Chromosome 27"/>
</dbReference>